<dbReference type="Proteomes" id="UP001501671">
    <property type="component" value="Unassembled WGS sequence"/>
</dbReference>
<dbReference type="SUPFAM" id="SSF53850">
    <property type="entry name" value="Periplasmic binding protein-like II"/>
    <property type="match status" value="1"/>
</dbReference>
<evidence type="ECO:0000313" key="3">
    <source>
        <dbReference type="Proteomes" id="UP001501671"/>
    </source>
</evidence>
<protein>
    <submittedName>
        <fullName evidence="2">Glycine betaine/L-proline ABC transporter substrate-binding protein ProX</fullName>
    </submittedName>
</protein>
<accession>A0ABP8GV65</accession>
<evidence type="ECO:0000259" key="1">
    <source>
        <dbReference type="Pfam" id="PF04069"/>
    </source>
</evidence>
<dbReference type="Pfam" id="PF04069">
    <property type="entry name" value="OpuAC"/>
    <property type="match status" value="1"/>
</dbReference>
<dbReference type="InterPro" id="IPR007210">
    <property type="entry name" value="ABC_Gly_betaine_transp_sub-bd"/>
</dbReference>
<keyword evidence="3" id="KW-1185">Reference proteome</keyword>
<reference evidence="3" key="1">
    <citation type="journal article" date="2019" name="Int. J. Syst. Evol. Microbiol.">
        <title>The Global Catalogue of Microorganisms (GCM) 10K type strain sequencing project: providing services to taxonomists for standard genome sequencing and annotation.</title>
        <authorList>
            <consortium name="The Broad Institute Genomics Platform"/>
            <consortium name="The Broad Institute Genome Sequencing Center for Infectious Disease"/>
            <person name="Wu L."/>
            <person name="Ma J."/>
        </authorList>
    </citation>
    <scope>NUCLEOTIDE SEQUENCE [LARGE SCALE GENOMIC DNA]</scope>
    <source>
        <strain evidence="3">JCM 17666</strain>
    </source>
</reference>
<dbReference type="Gene3D" id="3.40.190.10">
    <property type="entry name" value="Periplasmic binding protein-like II"/>
    <property type="match status" value="1"/>
</dbReference>
<feature type="domain" description="ABC-type glycine betaine transport system substrate-binding" evidence="1">
    <location>
        <begin position="30"/>
        <end position="307"/>
    </location>
</feature>
<dbReference type="EMBL" id="BAABFO010000007">
    <property type="protein sequence ID" value="GAA4330231.1"/>
    <property type="molecule type" value="Genomic_DNA"/>
</dbReference>
<organism evidence="2 3">
    <name type="scientific">Pigmentiphaga soli</name>
    <dbReference type="NCBI Taxonomy" id="1007095"/>
    <lineage>
        <taxon>Bacteria</taxon>
        <taxon>Pseudomonadati</taxon>
        <taxon>Pseudomonadota</taxon>
        <taxon>Betaproteobacteria</taxon>
        <taxon>Burkholderiales</taxon>
        <taxon>Alcaligenaceae</taxon>
        <taxon>Pigmentiphaga</taxon>
    </lineage>
</organism>
<evidence type="ECO:0000313" key="2">
    <source>
        <dbReference type="EMBL" id="GAA4330231.1"/>
    </source>
</evidence>
<name>A0ABP8GV65_9BURK</name>
<dbReference type="NCBIfam" id="NF008334">
    <property type="entry name" value="PRK11119.1"/>
    <property type="match status" value="1"/>
</dbReference>
<comment type="caution">
    <text evidence="2">The sequence shown here is derived from an EMBL/GenBank/DDBJ whole genome shotgun (WGS) entry which is preliminary data.</text>
</comment>
<dbReference type="RefSeq" id="WP_345248455.1">
    <property type="nucleotide sequence ID" value="NZ_BAABFO010000007.1"/>
</dbReference>
<gene>
    <name evidence="2" type="primary">proX</name>
    <name evidence="2" type="ORF">GCM10023144_17730</name>
</gene>
<dbReference type="Gene3D" id="3.40.190.100">
    <property type="entry name" value="Glycine betaine-binding periplasmic protein, domain 2"/>
    <property type="match status" value="1"/>
</dbReference>
<sequence length="322" mass="35330">MIACALTAAAGFPAILRAQTGQAVRPLRASFDSLWWTEAVAREGLRRLGYRVEAPSVMTPAALYQTLAQGEGHYTMDIIMPSAEAAYQSVKDRVTLLGPAANPGSVAGYLIDKPTSEKYGIRSITNLRDPKLAALFADGSDRRARLIGPGAGWNDEKRVLADMKRLGLDDTVNVLVGEYAVMVADVIARYRAGKPVFFYAWYPNNATVEIMPGRDVVWLEEPQADPAMTYHGIAGCASGKPDCLTGWKPTTYYVGANTQWLSANKPAEKFLGALRFSLEDRVAQNQRMMKGEKSDRDIARHAAEWIARNQQLFDGWIASARA</sequence>
<proteinExistence type="predicted"/>